<dbReference type="InterPro" id="IPR009100">
    <property type="entry name" value="AcylCoA_DH/oxidase_NM_dom_sf"/>
</dbReference>
<dbReference type="PROSITE" id="PS00073">
    <property type="entry name" value="ACYL_COA_DH_2"/>
    <property type="match status" value="1"/>
</dbReference>
<dbReference type="AlphaFoldDB" id="A4FFM9"/>
<organism evidence="12 13">
    <name type="scientific">Saccharopolyspora erythraea (strain ATCC 11635 / DSM 40517 / JCM 4748 / NBRC 13426 / NCIMB 8594 / NRRL 2338)</name>
    <dbReference type="NCBI Taxonomy" id="405948"/>
    <lineage>
        <taxon>Bacteria</taxon>
        <taxon>Bacillati</taxon>
        <taxon>Actinomycetota</taxon>
        <taxon>Actinomycetes</taxon>
        <taxon>Pseudonocardiales</taxon>
        <taxon>Pseudonocardiaceae</taxon>
        <taxon>Saccharopolyspora</taxon>
    </lineage>
</organism>
<dbReference type="Gene3D" id="1.10.540.10">
    <property type="entry name" value="Acyl-CoA dehydrogenase/oxidase, N-terminal domain"/>
    <property type="match status" value="1"/>
</dbReference>
<evidence type="ECO:0000259" key="9">
    <source>
        <dbReference type="Pfam" id="PF00441"/>
    </source>
</evidence>
<dbReference type="Proteomes" id="UP000006728">
    <property type="component" value="Chromosome"/>
</dbReference>
<dbReference type="RefSeq" id="WP_011874073.1">
    <property type="nucleotide sequence ID" value="NC_009142.1"/>
</dbReference>
<feature type="domain" description="Acyl-CoA oxidase/dehydrogenase middle" evidence="10">
    <location>
        <begin position="127"/>
        <end position="221"/>
    </location>
</feature>
<dbReference type="InterPro" id="IPR046373">
    <property type="entry name" value="Acyl-CoA_Oxase/DH_mid-dom_sf"/>
</dbReference>
<protein>
    <recommendedName>
        <fullName evidence="7">Probable acyl-CoA dehydrogenase fadE25</fullName>
    </recommendedName>
</protein>
<dbReference type="EMBL" id="AM420293">
    <property type="protein sequence ID" value="CAM02854.1"/>
    <property type="molecule type" value="Genomic_DNA"/>
</dbReference>
<dbReference type="FunFam" id="1.20.140.10:FF:000004">
    <property type="entry name" value="Acyl-CoA dehydrogenase FadE25"/>
    <property type="match status" value="1"/>
</dbReference>
<evidence type="ECO:0000256" key="4">
    <source>
        <dbReference type="ARBA" id="ARBA00022827"/>
    </source>
</evidence>
<evidence type="ECO:0000256" key="5">
    <source>
        <dbReference type="ARBA" id="ARBA00023002"/>
    </source>
</evidence>
<dbReference type="eggNOG" id="COG1960">
    <property type="taxonomic scope" value="Bacteria"/>
</dbReference>
<keyword evidence="13" id="KW-1185">Reference proteome</keyword>
<comment type="cofactor">
    <cofactor evidence="1 8">
        <name>FAD</name>
        <dbReference type="ChEBI" id="CHEBI:57692"/>
    </cofactor>
</comment>
<dbReference type="Pfam" id="PF00441">
    <property type="entry name" value="Acyl-CoA_dh_1"/>
    <property type="match status" value="1"/>
</dbReference>
<dbReference type="InterPro" id="IPR037069">
    <property type="entry name" value="AcylCoA_DH/ox_N_sf"/>
</dbReference>
<dbReference type="SUPFAM" id="SSF56645">
    <property type="entry name" value="Acyl-CoA dehydrogenase NM domain-like"/>
    <property type="match status" value="1"/>
</dbReference>
<keyword evidence="5 8" id="KW-0560">Oxidoreductase</keyword>
<dbReference type="STRING" id="405948.SACE_3580"/>
<evidence type="ECO:0000313" key="12">
    <source>
        <dbReference type="EMBL" id="CAM02854.1"/>
    </source>
</evidence>
<dbReference type="InterPro" id="IPR013786">
    <property type="entry name" value="AcylCoA_DH/ox_N"/>
</dbReference>
<dbReference type="GO" id="GO:0050660">
    <property type="term" value="F:flavin adenine dinucleotide binding"/>
    <property type="evidence" value="ECO:0007669"/>
    <property type="project" value="InterPro"/>
</dbReference>
<dbReference type="InterPro" id="IPR036250">
    <property type="entry name" value="AcylCo_DH-like_C"/>
</dbReference>
<evidence type="ECO:0000259" key="11">
    <source>
        <dbReference type="Pfam" id="PF02771"/>
    </source>
</evidence>
<dbReference type="Pfam" id="PF02770">
    <property type="entry name" value="Acyl-CoA_dh_M"/>
    <property type="match status" value="1"/>
</dbReference>
<dbReference type="Pfam" id="PF02771">
    <property type="entry name" value="Acyl-CoA_dh_N"/>
    <property type="match status" value="1"/>
</dbReference>
<dbReference type="SUPFAM" id="SSF47203">
    <property type="entry name" value="Acyl-CoA dehydrogenase C-terminal domain-like"/>
    <property type="match status" value="1"/>
</dbReference>
<keyword evidence="4 8" id="KW-0274">FAD</keyword>
<dbReference type="FunFam" id="1.10.540.10:FF:000023">
    <property type="entry name" value="Acyl-CoA dehydrogenase FadE25"/>
    <property type="match status" value="1"/>
</dbReference>
<evidence type="ECO:0000256" key="3">
    <source>
        <dbReference type="ARBA" id="ARBA00022630"/>
    </source>
</evidence>
<evidence type="ECO:0000256" key="7">
    <source>
        <dbReference type="ARBA" id="ARBA00071575"/>
    </source>
</evidence>
<evidence type="ECO:0000256" key="2">
    <source>
        <dbReference type="ARBA" id="ARBA00009347"/>
    </source>
</evidence>
<name>A4FFM9_SACEN</name>
<keyword evidence="3 8" id="KW-0285">Flavoprotein</keyword>
<dbReference type="PANTHER" id="PTHR43884">
    <property type="entry name" value="ACYL-COA DEHYDROGENASE"/>
    <property type="match status" value="1"/>
</dbReference>
<dbReference type="PANTHER" id="PTHR43884:SF12">
    <property type="entry name" value="ISOVALERYL-COA DEHYDROGENASE, MITOCHONDRIAL-RELATED"/>
    <property type="match status" value="1"/>
</dbReference>
<feature type="domain" description="Acyl-CoA dehydrogenase/oxidase C-terminal" evidence="9">
    <location>
        <begin position="233"/>
        <end position="383"/>
    </location>
</feature>
<dbReference type="GO" id="GO:0003995">
    <property type="term" value="F:acyl-CoA dehydrogenase activity"/>
    <property type="evidence" value="ECO:0007669"/>
    <property type="project" value="InterPro"/>
</dbReference>
<comment type="catalytic activity">
    <reaction evidence="6">
        <text>a 2,3-saturated acyl-CoA + A = a 2,3-dehydroacyl-CoA + AH2</text>
        <dbReference type="Rhea" id="RHEA:48608"/>
        <dbReference type="ChEBI" id="CHEBI:13193"/>
        <dbReference type="ChEBI" id="CHEBI:17499"/>
        <dbReference type="ChEBI" id="CHEBI:60015"/>
        <dbReference type="ChEBI" id="CHEBI:65111"/>
    </reaction>
</comment>
<evidence type="ECO:0000259" key="10">
    <source>
        <dbReference type="Pfam" id="PF02770"/>
    </source>
</evidence>
<dbReference type="KEGG" id="sen:SACE_3580"/>
<evidence type="ECO:0000313" key="13">
    <source>
        <dbReference type="Proteomes" id="UP000006728"/>
    </source>
</evidence>
<dbReference type="InterPro" id="IPR006091">
    <property type="entry name" value="Acyl-CoA_Oxase/DH_mid-dom"/>
</dbReference>
<evidence type="ECO:0000256" key="8">
    <source>
        <dbReference type="RuleBase" id="RU362125"/>
    </source>
</evidence>
<dbReference type="FunFam" id="2.40.110.10:FF:000001">
    <property type="entry name" value="Acyl-CoA dehydrogenase, mitochondrial"/>
    <property type="match status" value="1"/>
</dbReference>
<dbReference type="OrthoDB" id="8876745at2"/>
<feature type="domain" description="Acyl-CoA dehydrogenase/oxidase N-terminal" evidence="11">
    <location>
        <begin position="12"/>
        <end position="122"/>
    </location>
</feature>
<accession>A4FFM9</accession>
<dbReference type="Gene3D" id="1.20.140.10">
    <property type="entry name" value="Butyryl-CoA Dehydrogenase, subunit A, domain 3"/>
    <property type="match status" value="1"/>
</dbReference>
<gene>
    <name evidence="12" type="primary">fadE25</name>
    <name evidence="12" type="ordered locus">SACE_3580</name>
</gene>
<dbReference type="Gene3D" id="2.40.110.10">
    <property type="entry name" value="Butyryl-CoA Dehydrogenase, subunit A, domain 2"/>
    <property type="match status" value="1"/>
</dbReference>
<comment type="similarity">
    <text evidence="2 8">Belongs to the acyl-CoA dehydrogenase family.</text>
</comment>
<evidence type="ECO:0000256" key="6">
    <source>
        <dbReference type="ARBA" id="ARBA00052546"/>
    </source>
</evidence>
<dbReference type="PIRSF" id="PIRSF016578">
    <property type="entry name" value="HsaA"/>
    <property type="match status" value="1"/>
</dbReference>
<dbReference type="HOGENOM" id="CLU_018204_0_2_11"/>
<dbReference type="CDD" id="cd01158">
    <property type="entry name" value="SCAD_SBCAD"/>
    <property type="match status" value="1"/>
</dbReference>
<dbReference type="InterPro" id="IPR009075">
    <property type="entry name" value="AcylCo_DH/oxidase_C"/>
</dbReference>
<dbReference type="InterPro" id="IPR006089">
    <property type="entry name" value="Acyl-CoA_DH_CS"/>
</dbReference>
<evidence type="ECO:0000256" key="1">
    <source>
        <dbReference type="ARBA" id="ARBA00001974"/>
    </source>
</evidence>
<dbReference type="PROSITE" id="PS00072">
    <property type="entry name" value="ACYL_COA_DH_1"/>
    <property type="match status" value="1"/>
</dbReference>
<proteinExistence type="inferred from homology"/>
<sequence length="385" mass="41340">MDPSFETYRLADEHDALREAVRALAEKEIAPFAAEVDEQERYPREALDALVKSGFAAVHVPEEYGGQGADSVATCIVIEEVARVCASSSLIPAVNKLGTMPIILSGSEELKHKVLSSVASGETTASYALSEREAGSDAGAMKTRARLDGDHWVLNGTKCWITNGGVSKWYTVMAVTEPDKGANGISAFAVHADDPGFTVGPKEKKLGIKGSPTVELYFEDCTIPADRIIGEPGTGFKTALRTLDHTRPTIGAQALGIAQGALDAALDYVKERKQFGKAISDFQGVQFMLADMAMKIEAARHMVYVSAARAERGEGNLGFISAAAKCFASDVAMEVTTDAVQLFGGAGYTRDFPVERMMRDAKITQIYEGTNQIQRMVMSRALLKG</sequence>
<reference evidence="12 13" key="1">
    <citation type="journal article" date="2007" name="Nat. Biotechnol.">
        <title>Complete genome sequence of the erythromycin-producing bacterium Saccharopolyspora erythraea NRRL23338.</title>
        <authorList>
            <person name="Oliynyk M."/>
            <person name="Samborskyy M."/>
            <person name="Lester J.B."/>
            <person name="Mironenko T."/>
            <person name="Scott N."/>
            <person name="Dickens S."/>
            <person name="Haydock S.F."/>
            <person name="Leadlay P.F."/>
        </authorList>
    </citation>
    <scope>NUCLEOTIDE SEQUENCE [LARGE SCALE GENOMIC DNA]</scope>
    <source>
        <strain evidence="13">ATCC 11635 / DSM 40517 / JCM 4748 / NBRC 13426 / NCIMB 8594 / NRRL 2338</strain>
    </source>
</reference>